<keyword evidence="5" id="KW-0637">Prenyltransferase</keyword>
<protein>
    <recommendedName>
        <fullName evidence="9">Protein farnesyltransferase/geranylgeranyltransferase type-1 subunit alpha</fullName>
        <ecNumber evidence="4">2.5.1.58</ecNumber>
        <ecNumber evidence="3">2.5.1.59</ecNumber>
    </recommendedName>
    <alternativeName>
        <fullName evidence="12">CAAX farnesyltransferase subunit alpha</fullName>
    </alternativeName>
    <alternativeName>
        <fullName evidence="11">FTase-alpha</fullName>
    </alternativeName>
    <alternativeName>
        <fullName evidence="10">Ras proteins prenyltransferase subunit alpha</fullName>
    </alternativeName>
    <alternativeName>
        <fullName evidence="13">Type I protein geranyl-geranyltransferase subunit alpha</fullName>
    </alternativeName>
</protein>
<evidence type="ECO:0000256" key="6">
    <source>
        <dbReference type="ARBA" id="ARBA00022679"/>
    </source>
</evidence>
<evidence type="ECO:0000313" key="16">
    <source>
        <dbReference type="Proteomes" id="UP001642502"/>
    </source>
</evidence>
<dbReference type="EMBL" id="CAWUON010000102">
    <property type="protein sequence ID" value="CAK7273039.1"/>
    <property type="molecule type" value="Genomic_DNA"/>
</dbReference>
<dbReference type="GO" id="GO:0033844">
    <property type="term" value="F:galactose-6-sulfurylase activity"/>
    <property type="evidence" value="ECO:0007669"/>
    <property type="project" value="UniProtKB-EC"/>
</dbReference>
<evidence type="ECO:0000256" key="3">
    <source>
        <dbReference type="ARBA" id="ARBA00012700"/>
    </source>
</evidence>
<evidence type="ECO:0000256" key="10">
    <source>
        <dbReference type="ARBA" id="ARBA00041392"/>
    </source>
</evidence>
<gene>
    <name evidence="15" type="primary">RAM2</name>
    <name evidence="15" type="ORF">SEPCBS119000_005441</name>
</gene>
<evidence type="ECO:0000256" key="9">
    <source>
        <dbReference type="ARBA" id="ARBA00040965"/>
    </source>
</evidence>
<evidence type="ECO:0000256" key="2">
    <source>
        <dbReference type="ARBA" id="ARBA00006734"/>
    </source>
</evidence>
<dbReference type="PANTHER" id="PTHR11129">
    <property type="entry name" value="PROTEIN FARNESYLTRANSFERASE ALPHA SUBUNIT/RAB GERANYLGERANYL TRANSFERASE ALPHA SUBUNIT"/>
    <property type="match status" value="1"/>
</dbReference>
<dbReference type="SUPFAM" id="SSF48439">
    <property type="entry name" value="Protein prenylyltransferase"/>
    <property type="match status" value="1"/>
</dbReference>
<dbReference type="PROSITE" id="PS51147">
    <property type="entry name" value="PFTA"/>
    <property type="match status" value="5"/>
</dbReference>
<comment type="cofactor">
    <cofactor evidence="1">
        <name>Mg(2+)</name>
        <dbReference type="ChEBI" id="CHEBI:18420"/>
    </cofactor>
</comment>
<sequence length="542" mass="61343">MPPKGKAIAKAKEVTSSSSASATKSSILVPPKNVDERSQERYYQARPYARIADKSGICALTPADRTAWATAELIPTALSAPTGTFSNKLLKELWKHVNEASLPLRCPPQPAPVSDDTTPTFASWSRDRNGRPIGDYSIEEFRARSEKRARLTALELQRQVFVEKDTKTDDDISRERQRRADSAVLRMELYGQRAGGPYAQDPLWDDVTPIALYEPEGALAAIAYPEAYAEAVSYLRAVMTAPEYSARCLRLTEHVISLNPAHYTVWLYRFSLVSALGLSLEEEIEWLNGVALQNLKNYQIWHHRYLLAEHFYPDLANDSLKVKEFARSEMDFLTTILAEDTKNYHVWSYRQYLVRKLGYWVDAELRSMEAFIQQDVRNNSAWSHRFFLVFSDPANSTQKSLDAADDAHLETAVGELNLEHDPAVPAEILDREIAYAKEQIQRAPQNESPWNYLRGVLTKGGRPLAEVEEFSRQFAANIGNDDSDEKVTSTHALDMLAVVAAEKGDATLAALYLDRLAQKWDPIRAGYWQYRKQQLVPLKEVV</sequence>
<evidence type="ECO:0000256" key="4">
    <source>
        <dbReference type="ARBA" id="ARBA00012702"/>
    </source>
</evidence>
<feature type="region of interest" description="Disordered" evidence="14">
    <location>
        <begin position="1"/>
        <end position="39"/>
    </location>
</feature>
<organism evidence="15 16">
    <name type="scientific">Sporothrix epigloea</name>
    <dbReference type="NCBI Taxonomy" id="1892477"/>
    <lineage>
        <taxon>Eukaryota</taxon>
        <taxon>Fungi</taxon>
        <taxon>Dikarya</taxon>
        <taxon>Ascomycota</taxon>
        <taxon>Pezizomycotina</taxon>
        <taxon>Sordariomycetes</taxon>
        <taxon>Sordariomycetidae</taxon>
        <taxon>Ophiostomatales</taxon>
        <taxon>Ophiostomataceae</taxon>
        <taxon>Sporothrix</taxon>
    </lineage>
</organism>
<keyword evidence="7" id="KW-0677">Repeat</keyword>
<dbReference type="Gene3D" id="1.25.40.120">
    <property type="entry name" value="Protein prenylyltransferase"/>
    <property type="match status" value="1"/>
</dbReference>
<dbReference type="Pfam" id="PF01239">
    <property type="entry name" value="PPTA"/>
    <property type="match status" value="5"/>
</dbReference>
<comment type="similarity">
    <text evidence="2">Belongs to the protein prenyltransferase subunit alpha family.</text>
</comment>
<dbReference type="EC" id="2.5.1.59" evidence="3"/>
<feature type="region of interest" description="Disordered" evidence="14">
    <location>
        <begin position="105"/>
        <end position="126"/>
    </location>
</feature>
<dbReference type="EC" id="2.5.1.58" evidence="4"/>
<dbReference type="InterPro" id="IPR002088">
    <property type="entry name" value="Prenyl_trans_a"/>
</dbReference>
<reference evidence="15 16" key="1">
    <citation type="submission" date="2024-01" db="EMBL/GenBank/DDBJ databases">
        <authorList>
            <person name="Allen C."/>
            <person name="Tagirdzhanova G."/>
        </authorList>
    </citation>
    <scope>NUCLEOTIDE SEQUENCE [LARGE SCALE GENOMIC DNA]</scope>
    <source>
        <strain evidence="15 16">CBS 119000</strain>
    </source>
</reference>
<proteinExistence type="inferred from homology"/>
<accession>A0ABP0DXN9</accession>
<dbReference type="PANTHER" id="PTHR11129:SF1">
    <property type="entry name" value="PROTEIN FARNESYLTRANSFERASE_GERANYLGERANYLTRANSFERASE TYPE-1 SUBUNIT ALPHA"/>
    <property type="match status" value="1"/>
</dbReference>
<name>A0ABP0DXN9_9PEZI</name>
<feature type="compositionally biased region" description="Low complexity" evidence="14">
    <location>
        <begin position="14"/>
        <end position="26"/>
    </location>
</feature>
<evidence type="ECO:0000256" key="11">
    <source>
        <dbReference type="ARBA" id="ARBA00042436"/>
    </source>
</evidence>
<keyword evidence="8" id="KW-0460">Magnesium</keyword>
<evidence type="ECO:0000256" key="12">
    <source>
        <dbReference type="ARBA" id="ARBA00043086"/>
    </source>
</evidence>
<evidence type="ECO:0000313" key="15">
    <source>
        <dbReference type="EMBL" id="CAK7273039.1"/>
    </source>
</evidence>
<keyword evidence="16" id="KW-1185">Reference proteome</keyword>
<evidence type="ECO:0000256" key="5">
    <source>
        <dbReference type="ARBA" id="ARBA00022602"/>
    </source>
</evidence>
<keyword evidence="6 15" id="KW-0808">Transferase</keyword>
<comment type="caution">
    <text evidence="15">The sequence shown here is derived from an EMBL/GenBank/DDBJ whole genome shotgun (WGS) entry which is preliminary data.</text>
</comment>
<dbReference type="Proteomes" id="UP001642502">
    <property type="component" value="Unassembled WGS sequence"/>
</dbReference>
<evidence type="ECO:0000256" key="13">
    <source>
        <dbReference type="ARBA" id="ARBA00043219"/>
    </source>
</evidence>
<evidence type="ECO:0000256" key="1">
    <source>
        <dbReference type="ARBA" id="ARBA00001946"/>
    </source>
</evidence>
<evidence type="ECO:0000256" key="7">
    <source>
        <dbReference type="ARBA" id="ARBA00022737"/>
    </source>
</evidence>
<evidence type="ECO:0000256" key="8">
    <source>
        <dbReference type="ARBA" id="ARBA00022842"/>
    </source>
</evidence>
<evidence type="ECO:0000256" key="14">
    <source>
        <dbReference type="SAM" id="MobiDB-lite"/>
    </source>
</evidence>